<comment type="caution">
    <text evidence="7">The sequence shown here is derived from an EMBL/GenBank/DDBJ whole genome shotgun (WGS) entry which is preliminary data.</text>
</comment>
<keyword evidence="4 6" id="KW-1133">Transmembrane helix</keyword>
<dbReference type="EMBL" id="JAULRT010000052">
    <property type="protein sequence ID" value="MDO3382190.1"/>
    <property type="molecule type" value="Genomic_DNA"/>
</dbReference>
<sequence>MMEALLSSTLAVAIAEIGDKTQLLALLLVGRYGRPVTICAGILLATVVNHALSAWLGQWLGQWIAPNLLPWLIGLSFLAVAVWTLIPDKEDDNPGRFASLGAFGATCVLFFLAELGDKTQVATVVLAAHYASATLMVIIGTTLGMLLANVPVVFAGRWLLTKIPMTWVHRLAFVLFLGFALASFWQGWHD</sequence>
<comment type="similarity">
    <text evidence="2 6">Belongs to the GDT1 family.</text>
</comment>
<gene>
    <name evidence="7" type="ORF">QWI16_08380</name>
</gene>
<accession>A0ABT8TDP5</accession>
<evidence type="ECO:0000256" key="6">
    <source>
        <dbReference type="RuleBase" id="RU365102"/>
    </source>
</evidence>
<keyword evidence="3 6" id="KW-0812">Transmembrane</keyword>
<dbReference type="PANTHER" id="PTHR12608">
    <property type="entry name" value="TRANSMEMBRANE PROTEIN HTP-1 RELATED"/>
    <property type="match status" value="1"/>
</dbReference>
<evidence type="ECO:0000256" key="3">
    <source>
        <dbReference type="ARBA" id="ARBA00022692"/>
    </source>
</evidence>
<organism evidence="7 8">
    <name type="scientific">Gilvimarinus algae</name>
    <dbReference type="NCBI Taxonomy" id="3058037"/>
    <lineage>
        <taxon>Bacteria</taxon>
        <taxon>Pseudomonadati</taxon>
        <taxon>Pseudomonadota</taxon>
        <taxon>Gammaproteobacteria</taxon>
        <taxon>Cellvibrionales</taxon>
        <taxon>Cellvibrionaceae</taxon>
        <taxon>Gilvimarinus</taxon>
    </lineage>
</organism>
<dbReference type="Proteomes" id="UP001168380">
    <property type="component" value="Unassembled WGS sequence"/>
</dbReference>
<evidence type="ECO:0000313" key="7">
    <source>
        <dbReference type="EMBL" id="MDO3382190.1"/>
    </source>
</evidence>
<feature type="transmembrane region" description="Helical" evidence="6">
    <location>
        <begin position="167"/>
        <end position="185"/>
    </location>
</feature>
<evidence type="ECO:0000256" key="4">
    <source>
        <dbReference type="ARBA" id="ARBA00022989"/>
    </source>
</evidence>
<dbReference type="Pfam" id="PF01169">
    <property type="entry name" value="GDT1"/>
    <property type="match status" value="2"/>
</dbReference>
<evidence type="ECO:0000256" key="2">
    <source>
        <dbReference type="ARBA" id="ARBA00009190"/>
    </source>
</evidence>
<keyword evidence="8" id="KW-1185">Reference proteome</keyword>
<keyword evidence="5 6" id="KW-0472">Membrane</keyword>
<reference evidence="7" key="1">
    <citation type="submission" date="2023-07" db="EMBL/GenBank/DDBJ databases">
        <title>Gilvimarinus algae sp. nov., isolated from the surface of Kelp.</title>
        <authorList>
            <person name="Sun Y.Y."/>
            <person name="Gong Y."/>
            <person name="Du Z.J."/>
        </authorList>
    </citation>
    <scope>NUCLEOTIDE SEQUENCE</scope>
    <source>
        <strain evidence="7">SDUM040014</strain>
    </source>
</reference>
<name>A0ABT8TDP5_9GAMM</name>
<feature type="transmembrane region" description="Helical" evidence="6">
    <location>
        <begin position="68"/>
        <end position="86"/>
    </location>
</feature>
<feature type="transmembrane region" description="Helical" evidence="6">
    <location>
        <begin position="98"/>
        <end position="115"/>
    </location>
</feature>
<feature type="transmembrane region" description="Helical" evidence="6">
    <location>
        <begin position="127"/>
        <end position="147"/>
    </location>
</feature>
<evidence type="ECO:0000256" key="1">
    <source>
        <dbReference type="ARBA" id="ARBA00004141"/>
    </source>
</evidence>
<dbReference type="RefSeq" id="WP_302712350.1">
    <property type="nucleotide sequence ID" value="NZ_JAULRT010000052.1"/>
</dbReference>
<dbReference type="InterPro" id="IPR001727">
    <property type="entry name" value="GDT1-like"/>
</dbReference>
<evidence type="ECO:0000313" key="8">
    <source>
        <dbReference type="Proteomes" id="UP001168380"/>
    </source>
</evidence>
<feature type="transmembrane region" description="Helical" evidence="6">
    <location>
        <begin position="35"/>
        <end position="56"/>
    </location>
</feature>
<proteinExistence type="inferred from homology"/>
<comment type="subcellular location">
    <subcellularLocation>
        <location evidence="1 6">Membrane</location>
        <topology evidence="1 6">Multi-pass membrane protein</topology>
    </subcellularLocation>
</comment>
<dbReference type="PANTHER" id="PTHR12608:SF1">
    <property type="entry name" value="TRANSMEMBRANE PROTEIN 165"/>
    <property type="match status" value="1"/>
</dbReference>
<protein>
    <recommendedName>
        <fullName evidence="6">GDT1 family protein</fullName>
    </recommendedName>
</protein>
<evidence type="ECO:0000256" key="5">
    <source>
        <dbReference type="ARBA" id="ARBA00023136"/>
    </source>
</evidence>